<dbReference type="PRINTS" id="PR00192">
    <property type="entry name" value="FACTINCAPB"/>
</dbReference>
<evidence type="ECO:0000256" key="1">
    <source>
        <dbReference type="ARBA" id="ARBA00004245"/>
    </source>
</evidence>
<evidence type="ECO:0000256" key="6">
    <source>
        <dbReference type="ARBA" id="ARBA00023212"/>
    </source>
</evidence>
<dbReference type="Proteomes" id="UP000078597">
    <property type="component" value="Unassembled WGS sequence"/>
</dbReference>
<reference evidence="9" key="1">
    <citation type="submission" date="2016-05" db="EMBL/GenBank/DDBJ databases">
        <authorList>
            <person name="Naeem Raeece"/>
        </authorList>
    </citation>
    <scope>NUCLEOTIDE SEQUENCE [LARGE SCALE GENOMIC DNA]</scope>
</reference>
<dbReference type="InterPro" id="IPR043175">
    <property type="entry name" value="CAPZB_N"/>
</dbReference>
<dbReference type="EMBL" id="FLQW01000844">
    <property type="protein sequence ID" value="SBS86322.1"/>
    <property type="molecule type" value="Genomic_DNA"/>
</dbReference>
<dbReference type="GO" id="GO:0000902">
    <property type="term" value="P:cell morphogenesis"/>
    <property type="evidence" value="ECO:0007669"/>
    <property type="project" value="TreeGrafter"/>
</dbReference>
<evidence type="ECO:0000313" key="8">
    <source>
        <dbReference type="EMBL" id="SBS86322.1"/>
    </source>
</evidence>
<comment type="function">
    <text evidence="7">F-actin-capping proteins bind in a Ca(2+)-independent manner to the fast growing ends of actin filaments (barbed end) thereby blocking the exchange of subunits at these ends. Unlike other capping proteins (such as gelsolin and severin), these proteins do not sever actin filaments.</text>
</comment>
<evidence type="ECO:0000313" key="9">
    <source>
        <dbReference type="Proteomes" id="UP000078597"/>
    </source>
</evidence>
<dbReference type="PANTHER" id="PTHR10619:SF0">
    <property type="entry name" value="F-ACTIN-CAPPING PROTEIN SUBUNIT BETA ISOFORMS 1 AND 2"/>
    <property type="match status" value="1"/>
</dbReference>
<proteinExistence type="inferred from homology"/>
<evidence type="ECO:0000256" key="3">
    <source>
        <dbReference type="ARBA" id="ARBA00022467"/>
    </source>
</evidence>
<dbReference type="Gene3D" id="3.90.1150.210">
    <property type="entry name" value="F-actin capping protein, beta subunit"/>
    <property type="match status" value="1"/>
</dbReference>
<dbReference type="Pfam" id="PF01115">
    <property type="entry name" value="F_actin_cap_B"/>
    <property type="match status" value="1"/>
</dbReference>
<dbReference type="Pfam" id="PF00805">
    <property type="entry name" value="Pentapeptide"/>
    <property type="match status" value="1"/>
</dbReference>
<dbReference type="InterPro" id="IPR037282">
    <property type="entry name" value="CapZ_alpha/beta"/>
</dbReference>
<protein>
    <recommendedName>
        <fullName evidence="7">F-actin-capping protein subunit beta</fullName>
    </recommendedName>
</protein>
<dbReference type="InterPro" id="IPR001646">
    <property type="entry name" value="5peptide_repeat"/>
</dbReference>
<dbReference type="GO" id="GO:0051015">
    <property type="term" value="F:actin filament binding"/>
    <property type="evidence" value="ECO:0007669"/>
    <property type="project" value="TreeGrafter"/>
</dbReference>
<keyword evidence="3 7" id="KW-0117">Actin capping</keyword>
<comment type="subcellular location">
    <subcellularLocation>
        <location evidence="1 7">Cytoplasm</location>
        <location evidence="1 7">Cytoskeleton</location>
    </subcellularLocation>
</comment>
<dbReference type="InterPro" id="IPR042276">
    <property type="entry name" value="CapZ_alpha/beta_2"/>
</dbReference>
<name>A0A1A8W2Y0_PLAMA</name>
<dbReference type="Gene3D" id="1.20.58.570">
    <property type="match status" value="1"/>
</dbReference>
<evidence type="ECO:0000256" key="2">
    <source>
        <dbReference type="ARBA" id="ARBA00006039"/>
    </source>
</evidence>
<dbReference type="VEuPathDB" id="PlasmoDB:PmUG01_10027100"/>
<dbReference type="InterPro" id="IPR001698">
    <property type="entry name" value="CAPZB"/>
</dbReference>
<comment type="similarity">
    <text evidence="2 7">Belongs to the F-actin-capping protein beta subunit family.</text>
</comment>
<organism evidence="8 9">
    <name type="scientific">Plasmodium malariae</name>
    <dbReference type="NCBI Taxonomy" id="5858"/>
    <lineage>
        <taxon>Eukaryota</taxon>
        <taxon>Sar</taxon>
        <taxon>Alveolata</taxon>
        <taxon>Apicomplexa</taxon>
        <taxon>Aconoidasida</taxon>
        <taxon>Haemosporida</taxon>
        <taxon>Plasmodiidae</taxon>
        <taxon>Plasmodium</taxon>
        <taxon>Plasmodium (Plasmodium)</taxon>
    </lineage>
</organism>
<keyword evidence="6 7" id="KW-0206">Cytoskeleton</keyword>
<evidence type="ECO:0000256" key="5">
    <source>
        <dbReference type="ARBA" id="ARBA00023203"/>
    </source>
</evidence>
<comment type="subunit">
    <text evidence="7">Heterodimer of an alpha and a beta subunit.</text>
</comment>
<dbReference type="SUPFAM" id="SSF90096">
    <property type="entry name" value="Subunits of heterodimeric actin filament capping protein Capz"/>
    <property type="match status" value="1"/>
</dbReference>
<dbReference type="PANTHER" id="PTHR10619">
    <property type="entry name" value="F-ACTIN-CAPPING PROTEIN SUBUNIT BETA"/>
    <property type="match status" value="1"/>
</dbReference>
<dbReference type="GO" id="GO:0008290">
    <property type="term" value="C:F-actin capping protein complex"/>
    <property type="evidence" value="ECO:0007669"/>
    <property type="project" value="UniProtKB-UniRule"/>
</dbReference>
<keyword evidence="5 7" id="KW-0009">Actin-binding</keyword>
<dbReference type="AlphaFoldDB" id="A0A1A8W2Y0"/>
<accession>A0A1A8W2Y0</accession>
<evidence type="ECO:0000256" key="7">
    <source>
        <dbReference type="RuleBase" id="RU365078"/>
    </source>
</evidence>
<dbReference type="GO" id="GO:0051016">
    <property type="term" value="P:barbed-end actin filament capping"/>
    <property type="evidence" value="ECO:0007669"/>
    <property type="project" value="UniProtKB-UniRule"/>
</dbReference>
<gene>
    <name evidence="8" type="ORF">PMALA_015670</name>
</gene>
<sequence>MERVKMERVKMEGAKMEGAKMEGAKMEGAKMEGAKMEEAKIEAALNICNALPSHLFEETIRILSRIDQNLTNNILINKEGPIKIKFDSKEKKYYLGNMFNKEKDSYRSPYTNIYYPDHFPNGYVPSEQLRSLEIAYNEVFDRYRKAYYINGLSSVYLWPNPIEDGFVACFLIKKKEKYDEITCMTWEATHLIQVNITHLVIHYQISTTLNFSVTRQNDIILSASINKALENPKKISNINLIKDKFYHMENMGKMIEGIENSLRKSIEYIYLSKINDILNSLRLNDLIYHTQYNDHKIRNFNSISSNISLSKDTVQDELKLKLKSKNLSTPTEYSVNT</sequence>
<keyword evidence="4 7" id="KW-0963">Cytoplasm</keyword>
<evidence type="ECO:0000256" key="4">
    <source>
        <dbReference type="ARBA" id="ARBA00022490"/>
    </source>
</evidence>